<evidence type="ECO:0000256" key="4">
    <source>
        <dbReference type="ARBA" id="ARBA00022989"/>
    </source>
</evidence>
<keyword evidence="5 6" id="KW-0472">Membrane</keyword>
<dbReference type="RefSeq" id="WP_103892945.1">
    <property type="nucleotide sequence ID" value="NZ_CP027768.1"/>
</dbReference>
<evidence type="ECO:0000256" key="2">
    <source>
        <dbReference type="ARBA" id="ARBA00022475"/>
    </source>
</evidence>
<feature type="transmembrane region" description="Helical" evidence="6">
    <location>
        <begin position="323"/>
        <end position="342"/>
    </location>
</feature>
<feature type="transmembrane region" description="Helical" evidence="6">
    <location>
        <begin position="291"/>
        <end position="311"/>
    </location>
</feature>
<feature type="transmembrane region" description="Helical" evidence="6">
    <location>
        <begin position="233"/>
        <end position="250"/>
    </location>
</feature>
<organism evidence="7 8">
    <name type="scientific">Tetragenococcus halophilus</name>
    <name type="common">Pediococcus halophilus</name>
    <dbReference type="NCBI Taxonomy" id="51669"/>
    <lineage>
        <taxon>Bacteria</taxon>
        <taxon>Bacillati</taxon>
        <taxon>Bacillota</taxon>
        <taxon>Bacilli</taxon>
        <taxon>Lactobacillales</taxon>
        <taxon>Enterococcaceae</taxon>
        <taxon>Tetragenococcus</taxon>
    </lineage>
</organism>
<feature type="transmembrane region" description="Helical" evidence="6">
    <location>
        <begin position="379"/>
        <end position="397"/>
    </location>
</feature>
<evidence type="ECO:0000256" key="6">
    <source>
        <dbReference type="SAM" id="Phobius"/>
    </source>
</evidence>
<feature type="transmembrane region" description="Helical" evidence="6">
    <location>
        <begin position="206"/>
        <end position="227"/>
    </location>
</feature>
<dbReference type="InterPro" id="IPR050833">
    <property type="entry name" value="Poly_Biosynth_Transport"/>
</dbReference>
<dbReference type="Proteomes" id="UP000280475">
    <property type="component" value="Chromosome"/>
</dbReference>
<dbReference type="PANTHER" id="PTHR30250">
    <property type="entry name" value="PST FAMILY PREDICTED COLANIC ACID TRANSPORTER"/>
    <property type="match status" value="1"/>
</dbReference>
<feature type="transmembrane region" description="Helical" evidence="6">
    <location>
        <begin position="354"/>
        <end position="373"/>
    </location>
</feature>
<evidence type="ECO:0000256" key="3">
    <source>
        <dbReference type="ARBA" id="ARBA00022692"/>
    </source>
</evidence>
<gene>
    <name evidence="7" type="ORF">C7H83_03650</name>
</gene>
<accession>A0A3G5FH43</accession>
<comment type="subcellular location">
    <subcellularLocation>
        <location evidence="1">Cell membrane</location>
        <topology evidence="1">Multi-pass membrane protein</topology>
    </subcellularLocation>
</comment>
<dbReference type="PANTHER" id="PTHR30250:SF11">
    <property type="entry name" value="O-ANTIGEN TRANSPORTER-RELATED"/>
    <property type="match status" value="1"/>
</dbReference>
<feature type="transmembrane region" description="Helical" evidence="6">
    <location>
        <begin position="143"/>
        <end position="165"/>
    </location>
</feature>
<feature type="transmembrane region" description="Helical" evidence="6">
    <location>
        <begin position="171"/>
        <end position="194"/>
    </location>
</feature>
<evidence type="ECO:0000313" key="8">
    <source>
        <dbReference type="Proteomes" id="UP000280475"/>
    </source>
</evidence>
<dbReference type="GO" id="GO:0005886">
    <property type="term" value="C:plasma membrane"/>
    <property type="evidence" value="ECO:0007669"/>
    <property type="project" value="UniProtKB-SubCell"/>
</dbReference>
<feature type="transmembrane region" description="Helical" evidence="6">
    <location>
        <begin position="47"/>
        <end position="70"/>
    </location>
</feature>
<dbReference type="EMBL" id="CP027768">
    <property type="protein sequence ID" value="AYW49642.1"/>
    <property type="molecule type" value="Genomic_DNA"/>
</dbReference>
<proteinExistence type="predicted"/>
<dbReference type="InterPro" id="IPR002797">
    <property type="entry name" value="Polysacc_synth"/>
</dbReference>
<keyword evidence="3 6" id="KW-0812">Transmembrane</keyword>
<keyword evidence="2" id="KW-1003">Cell membrane</keyword>
<protein>
    <submittedName>
        <fullName evidence="7">Uncharacterized protein</fullName>
    </submittedName>
</protein>
<dbReference type="AlphaFoldDB" id="A0A3G5FH43"/>
<keyword evidence="4 6" id="KW-1133">Transmembrane helix</keyword>
<feature type="transmembrane region" description="Helical" evidence="6">
    <location>
        <begin position="82"/>
        <end position="101"/>
    </location>
</feature>
<feature type="transmembrane region" description="Helical" evidence="6">
    <location>
        <begin position="433"/>
        <end position="451"/>
    </location>
</feature>
<reference evidence="7 8" key="1">
    <citation type="journal article" date="2012" name="Int. J. Syst. Evol. Microbiol.">
        <title>Characterization of Tetragenococcus strains from sugar thick juice reveals a novel species, Tetragenococcus osmophilus sp. nov., and divides Tetragenococcus halophilus into two subspecies, T. halophilus subsp. halophilus subsp. nov. and T. halophilus subsp. flandriensis subsp. nov.</title>
        <authorList>
            <person name="Juste A."/>
            <person name="Van Trappen S."/>
            <person name="Verreth C."/>
            <person name="Cleenwerck I."/>
            <person name="De Vos P."/>
            <person name="Lievens B."/>
            <person name="Willems K.A."/>
        </authorList>
    </citation>
    <scope>NUCLEOTIDE SEQUENCE [LARGE SCALE GENOMIC DNA]</scope>
    <source>
        <strain evidence="7 8">LMG 26042</strain>
    </source>
</reference>
<evidence type="ECO:0000256" key="5">
    <source>
        <dbReference type="ARBA" id="ARBA00023136"/>
    </source>
</evidence>
<name>A0A3G5FH43_TETHA</name>
<dbReference type="Pfam" id="PF01943">
    <property type="entry name" value="Polysacc_synt"/>
    <property type="match status" value="1"/>
</dbReference>
<evidence type="ECO:0000313" key="7">
    <source>
        <dbReference type="EMBL" id="AYW49642.1"/>
    </source>
</evidence>
<feature type="transmembrane region" description="Helical" evidence="6">
    <location>
        <begin position="409"/>
        <end position="427"/>
    </location>
</feature>
<evidence type="ECO:0000256" key="1">
    <source>
        <dbReference type="ARBA" id="ARBA00004651"/>
    </source>
</evidence>
<feature type="transmembrane region" description="Helical" evidence="6">
    <location>
        <begin position="12"/>
        <end position="35"/>
    </location>
</feature>
<sequence>MEKYKKLIMNSVVFAIGNLGSKIISVVMVPLYTYFLTTNEYGQVDLVTTAISLLLPLVSLAIGQAVIRFAVSRSENDDRKEIFTNAIVIALVASLVIILLYPLLKYFHFFDGILIYFSLLLIFQLFGDILSQFTRGIGKVKEFAFNGILTTFVVAGLNLYFLIYLHLGIDGYLLSMIIAAIVSDIYLFMVIKGFSYFSFRSLNKDLLKLMLSYSIPLIPNSIMWWLINGSTRYFILLFAGASANGLFAVANKIPSVLSIATTIFFQAWQLSAFEEHESKDKGIFYTKVFKHYYIILFLFSSVLLIINKHLVTYTVSSDFKDSWKLVPFLLLAAIYKSFSSYLGTTYTASMETKGVFTTTIYGAIISVIANIVLIPLFGVYGAGIGTFLAFFFTWLLRLKDTKRLVGIQINYKELFVLNGIFIIQTVTMHYLDGIVLIAVEVACFVLMVFYLRNTIISFIRLVLRKG</sequence>
<feature type="transmembrane region" description="Helical" evidence="6">
    <location>
        <begin position="113"/>
        <end position="131"/>
    </location>
</feature>